<feature type="compositionally biased region" description="Polar residues" evidence="1">
    <location>
        <begin position="258"/>
        <end position="267"/>
    </location>
</feature>
<proteinExistence type="predicted"/>
<evidence type="ECO:0000256" key="2">
    <source>
        <dbReference type="SAM" id="Phobius"/>
    </source>
</evidence>
<comment type="caution">
    <text evidence="3">The sequence shown here is derived from an EMBL/GenBank/DDBJ whole genome shotgun (WGS) entry which is preliminary data.</text>
</comment>
<feature type="compositionally biased region" description="Acidic residues" evidence="1">
    <location>
        <begin position="401"/>
        <end position="411"/>
    </location>
</feature>
<feature type="compositionally biased region" description="Basic residues" evidence="1">
    <location>
        <begin position="907"/>
        <end position="920"/>
    </location>
</feature>
<evidence type="ECO:0000313" key="4">
    <source>
        <dbReference type="Proteomes" id="UP000735302"/>
    </source>
</evidence>
<evidence type="ECO:0000313" key="3">
    <source>
        <dbReference type="EMBL" id="GFN96429.1"/>
    </source>
</evidence>
<keyword evidence="4" id="KW-1185">Reference proteome</keyword>
<feature type="region of interest" description="Disordered" evidence="1">
    <location>
        <begin position="233"/>
        <end position="411"/>
    </location>
</feature>
<feature type="compositionally biased region" description="Basic and acidic residues" evidence="1">
    <location>
        <begin position="300"/>
        <end position="315"/>
    </location>
</feature>
<feature type="compositionally biased region" description="Basic residues" evidence="1">
    <location>
        <begin position="346"/>
        <end position="356"/>
    </location>
</feature>
<organism evidence="3 4">
    <name type="scientific">Plakobranchus ocellatus</name>
    <dbReference type="NCBI Taxonomy" id="259542"/>
    <lineage>
        <taxon>Eukaryota</taxon>
        <taxon>Metazoa</taxon>
        <taxon>Spiralia</taxon>
        <taxon>Lophotrochozoa</taxon>
        <taxon>Mollusca</taxon>
        <taxon>Gastropoda</taxon>
        <taxon>Heterobranchia</taxon>
        <taxon>Euthyneura</taxon>
        <taxon>Panpulmonata</taxon>
        <taxon>Sacoglossa</taxon>
        <taxon>Placobranchoidea</taxon>
        <taxon>Plakobranchidae</taxon>
        <taxon>Plakobranchus</taxon>
    </lineage>
</organism>
<feature type="compositionally biased region" description="Low complexity" evidence="1">
    <location>
        <begin position="106"/>
        <end position="116"/>
    </location>
</feature>
<feature type="compositionally biased region" description="Basic and acidic residues" evidence="1">
    <location>
        <begin position="323"/>
        <end position="345"/>
    </location>
</feature>
<keyword evidence="2" id="KW-0812">Transmembrane</keyword>
<feature type="region of interest" description="Disordered" evidence="1">
    <location>
        <begin position="1081"/>
        <end position="1135"/>
    </location>
</feature>
<feature type="compositionally biased region" description="Low complexity" evidence="1">
    <location>
        <begin position="366"/>
        <end position="375"/>
    </location>
</feature>
<dbReference type="Proteomes" id="UP000735302">
    <property type="component" value="Unassembled WGS sequence"/>
</dbReference>
<feature type="region of interest" description="Disordered" evidence="1">
    <location>
        <begin position="175"/>
        <end position="196"/>
    </location>
</feature>
<feature type="compositionally biased region" description="Basic and acidic residues" evidence="1">
    <location>
        <begin position="269"/>
        <end position="279"/>
    </location>
</feature>
<feature type="compositionally biased region" description="Pro residues" evidence="1">
    <location>
        <begin position="37"/>
        <end position="49"/>
    </location>
</feature>
<sequence>MNLTQKAKKKLVGSFSKRKKFKLTDENGQSEDDTFELPPPLPRSRPPLPDFSSPDSDSLGETVACLPTSFSLPAMLNHTEEAGRSNGCEDEEEDGCSQKDAEQHNSSPTSKSSKASKVSRRPESFRYTYSPVYSSLSDENIANSARLPTSESNSPSHCATDRVVLVSSASPTASLATLSSSSGYHSSSASDLTSYVPGGEKKLRRMVSDQELLRNRHPSHDMIGVKKISSMFKNSSKGQNYQKPGLDPKSEESAAVKLSNSSCSLPSVKTEKSDGKIAEQDESSSKQAGLKKSKSSKRKKESDKKECTNEKEQKEGKKKKNKNKDTNEVKSDEQEVNKRGRDKTSKATKQRERRSKSSGVNKKESSSFFRSRSLSNDARLGRNQSDSENVRDTSDSNDNVETVEEECTSEDGIYDTDGEVTLVVPDEERTLTDDIGIFEEVFEPTEDDISMVISSQMDVGDSDTTLDLTLSSDDREDWDLGSHLKVRCVEDSLAKRRKKERTRRKLQKPSVKNIASVSKTTPSSSSSSTNKLNSDGPNEKTTAEKVIHFGSEPVSSASLPAFDLSRIPRMDNSVLNKIKFFENYTESRSASTSASGSPLPSPSPSPSSSFNAGNQVSFLSGKTLNARLAAFLKSHKDMTMWTNPKQRMTMQKLNEDGSSQPDPSLISQSENADFNQNHSSITGSDAKDFSHNLSRIINLHDSDVQNDTDTNTDKTRNNINFNNKKHKDDDENSNNISDMNSLMSSNRNGNTAAVFKTGTFSNSSPRLNFSRFRRSGSIPETAAVESYTDTLRFPDDRGSSRPACQVCHHPVCTEENKGLPLLLCSQCEESIHRQPEYSGHLVLDISHRRPHLPSAPPYSPGIEEEEDGESDSEDSSSQYITEDQVDGLFVKHNPKIRNKSPSDLERKLKRKKALKKKISHGSKSESLEAALAQIADPEGTGCMDAEDSEPNTSQERRDSSVGDSAPRSATIELENSSVDSGDAANGAGPQRLPVRRQSRVAVNSSHFTVKFGGGDGQREDLEVVAAVHNTTLREAIESVLESRNLDINSVNIFIEKSRTPLPINSDTVFLVGNTLEIKEKDEKEVENAGQGKQRAPAGGGKSGTTKGNKQGRNSRRDSVGVVPLLLEPPPTKQRRGSLQLPFREHFFNKAGLGAAPDSGKGGDGLKLNDDNFAKMKRVKKVFCWGFVGTGDSEPALRNFFVEGSSPATSVLLRPGSMHKNQTKTKPYLSTIYWIIISLAFLLLISPSLIIFGGVHGSMANEFALRSAGTLLSRVRAPPRVPRPHGGRQSLRSP</sequence>
<gene>
    <name evidence="3" type="ORF">PoB_002293500</name>
</gene>
<feature type="compositionally biased region" description="Acidic residues" evidence="1">
    <location>
        <begin position="862"/>
        <end position="874"/>
    </location>
</feature>
<keyword evidence="2" id="KW-1133">Transmembrane helix</keyword>
<feature type="compositionally biased region" description="Basic residues" evidence="1">
    <location>
        <begin position="497"/>
        <end position="507"/>
    </location>
</feature>
<feature type="region of interest" description="Disordered" evidence="1">
    <location>
        <begin position="653"/>
        <end position="686"/>
    </location>
</feature>
<name>A0AAV3ZPC5_9GAST</name>
<feature type="compositionally biased region" description="Polar residues" evidence="1">
    <location>
        <begin position="233"/>
        <end position="242"/>
    </location>
</feature>
<dbReference type="EMBL" id="BLXT01002679">
    <property type="protein sequence ID" value="GFN96429.1"/>
    <property type="molecule type" value="Genomic_DNA"/>
</dbReference>
<feature type="compositionally biased region" description="Basic residues" evidence="1">
    <location>
        <begin position="1"/>
        <end position="21"/>
    </location>
</feature>
<feature type="transmembrane region" description="Helical" evidence="2">
    <location>
        <begin position="1231"/>
        <end position="1254"/>
    </location>
</feature>
<feature type="region of interest" description="Disordered" evidence="1">
    <location>
        <begin position="76"/>
        <end position="122"/>
    </location>
</feature>
<feature type="compositionally biased region" description="Low complexity" evidence="1">
    <location>
        <begin position="516"/>
        <end position="529"/>
    </location>
</feature>
<feature type="region of interest" description="Disordered" evidence="1">
    <location>
        <begin position="497"/>
        <end position="539"/>
    </location>
</feature>
<feature type="compositionally biased region" description="Basic residues" evidence="1">
    <location>
        <begin position="289"/>
        <end position="299"/>
    </location>
</feature>
<keyword evidence="2" id="KW-0472">Membrane</keyword>
<protein>
    <submittedName>
        <fullName evidence="3">Uncharacterized protein</fullName>
    </submittedName>
</protein>
<reference evidence="3 4" key="1">
    <citation type="journal article" date="2021" name="Elife">
        <title>Chloroplast acquisition without the gene transfer in kleptoplastic sea slugs, Plakobranchus ocellatus.</title>
        <authorList>
            <person name="Maeda T."/>
            <person name="Takahashi S."/>
            <person name="Yoshida T."/>
            <person name="Shimamura S."/>
            <person name="Takaki Y."/>
            <person name="Nagai Y."/>
            <person name="Toyoda A."/>
            <person name="Suzuki Y."/>
            <person name="Arimoto A."/>
            <person name="Ishii H."/>
            <person name="Satoh N."/>
            <person name="Nishiyama T."/>
            <person name="Hasebe M."/>
            <person name="Maruyama T."/>
            <person name="Minagawa J."/>
            <person name="Obokata J."/>
            <person name="Shigenobu S."/>
        </authorList>
    </citation>
    <scope>NUCLEOTIDE SEQUENCE [LARGE SCALE GENOMIC DNA]</scope>
</reference>
<feature type="compositionally biased region" description="Polar residues" evidence="1">
    <location>
        <begin position="653"/>
        <end position="683"/>
    </location>
</feature>
<accession>A0AAV3ZPC5</accession>
<feature type="compositionally biased region" description="Low complexity" evidence="1">
    <location>
        <begin position="589"/>
        <end position="598"/>
    </location>
</feature>
<feature type="region of interest" description="Disordered" evidence="1">
    <location>
        <begin position="848"/>
        <end position="999"/>
    </location>
</feature>
<feature type="region of interest" description="Disordered" evidence="1">
    <location>
        <begin position="703"/>
        <end position="735"/>
    </location>
</feature>
<feature type="compositionally biased region" description="Low complexity" evidence="1">
    <location>
        <begin position="175"/>
        <end position="190"/>
    </location>
</feature>
<feature type="region of interest" description="Disordered" evidence="1">
    <location>
        <begin position="589"/>
        <end position="611"/>
    </location>
</feature>
<feature type="compositionally biased region" description="Low complexity" evidence="1">
    <location>
        <begin position="50"/>
        <end position="59"/>
    </location>
</feature>
<evidence type="ECO:0000256" key="1">
    <source>
        <dbReference type="SAM" id="MobiDB-lite"/>
    </source>
</evidence>
<feature type="region of interest" description="Disordered" evidence="1">
    <location>
        <begin position="1"/>
        <end position="64"/>
    </location>
</feature>
<dbReference type="CDD" id="cd17068">
    <property type="entry name" value="RBD_PLEKHG5"/>
    <property type="match status" value="1"/>
</dbReference>